<dbReference type="EMBL" id="QGHE01000022">
    <property type="protein sequence ID" value="PWJ72846.1"/>
    <property type="molecule type" value="Genomic_DNA"/>
</dbReference>
<dbReference type="GO" id="GO:0042597">
    <property type="term" value="C:periplasmic space"/>
    <property type="evidence" value="ECO:0007669"/>
    <property type="project" value="UniProtKB-SubCell"/>
</dbReference>
<dbReference type="SUPFAM" id="SSF49354">
    <property type="entry name" value="PapD-like"/>
    <property type="match status" value="1"/>
</dbReference>
<dbReference type="InterPro" id="IPR013783">
    <property type="entry name" value="Ig-like_fold"/>
</dbReference>
<evidence type="ECO:0000256" key="2">
    <source>
        <dbReference type="ARBA" id="ARBA00007399"/>
    </source>
</evidence>
<protein>
    <submittedName>
        <fullName evidence="8">P pilus assembly chaperone PapD</fullName>
    </submittedName>
</protein>
<comment type="subcellular location">
    <subcellularLocation>
        <location evidence="1">Periplasm</location>
    </subcellularLocation>
</comment>
<evidence type="ECO:0000256" key="1">
    <source>
        <dbReference type="ARBA" id="ARBA00004418"/>
    </source>
</evidence>
<evidence type="ECO:0000256" key="6">
    <source>
        <dbReference type="SAM" id="SignalP"/>
    </source>
</evidence>
<dbReference type="PANTHER" id="PTHR30251:SF2">
    <property type="entry name" value="FIMBRIAL CHAPERONE YADV-RELATED"/>
    <property type="match status" value="1"/>
</dbReference>
<evidence type="ECO:0000256" key="3">
    <source>
        <dbReference type="ARBA" id="ARBA00022729"/>
    </source>
</evidence>
<keyword evidence="5" id="KW-0143">Chaperone</keyword>
<dbReference type="InterPro" id="IPR050643">
    <property type="entry name" value="Periplasmic_pilus_chap"/>
</dbReference>
<keyword evidence="3 6" id="KW-0732">Signal</keyword>
<comment type="caution">
    <text evidence="8">The sequence shown here is derived from an EMBL/GenBank/DDBJ whole genome shotgun (WGS) entry which is preliminary data.</text>
</comment>
<name>A0ABD6XJP1_ENTAG</name>
<feature type="signal peptide" evidence="6">
    <location>
        <begin position="1"/>
        <end position="23"/>
    </location>
</feature>
<comment type="similarity">
    <text evidence="2">Belongs to the periplasmic pilus chaperone family.</text>
</comment>
<dbReference type="SUPFAM" id="SSF49584">
    <property type="entry name" value="Periplasmic chaperone C-domain"/>
    <property type="match status" value="1"/>
</dbReference>
<dbReference type="AlphaFoldDB" id="A0ABD6XJP1"/>
<keyword evidence="4" id="KW-0574">Periplasm</keyword>
<proteinExistence type="inferred from homology"/>
<accession>A0ABD6XJP1</accession>
<evidence type="ECO:0000256" key="4">
    <source>
        <dbReference type="ARBA" id="ARBA00022764"/>
    </source>
</evidence>
<dbReference type="PANTHER" id="PTHR30251">
    <property type="entry name" value="PILUS ASSEMBLY CHAPERONE"/>
    <property type="match status" value="1"/>
</dbReference>
<dbReference type="Proteomes" id="UP000245996">
    <property type="component" value="Unassembled WGS sequence"/>
</dbReference>
<gene>
    <name evidence="8" type="ORF">C7430_1225</name>
</gene>
<evidence type="ECO:0000313" key="8">
    <source>
        <dbReference type="EMBL" id="PWJ72846.1"/>
    </source>
</evidence>
<feature type="domain" description="Pili assembly chaperone N-terminal" evidence="7">
    <location>
        <begin position="25"/>
        <end position="137"/>
    </location>
</feature>
<reference evidence="8 9" key="1">
    <citation type="submission" date="2018-05" db="EMBL/GenBank/DDBJ databases">
        <title>Genomic Encyclopedia of Type Strains, Phase IV (KMG-V): Genome sequencing to study the core and pangenomes of soil and plant-associated prokaryotes.</title>
        <authorList>
            <person name="Whitman W."/>
        </authorList>
    </citation>
    <scope>NUCLEOTIDE SEQUENCE [LARGE SCALE GENOMIC DNA]</scope>
    <source>
        <strain evidence="8 9">PNG 92-11</strain>
    </source>
</reference>
<dbReference type="Pfam" id="PF00345">
    <property type="entry name" value="PapD_N"/>
    <property type="match status" value="1"/>
</dbReference>
<dbReference type="RefSeq" id="WP_109654335.1">
    <property type="nucleotide sequence ID" value="NZ_JAUSXH010000002.1"/>
</dbReference>
<evidence type="ECO:0000259" key="7">
    <source>
        <dbReference type="Pfam" id="PF00345"/>
    </source>
</evidence>
<dbReference type="Gene3D" id="2.60.40.10">
    <property type="entry name" value="Immunoglobulins"/>
    <property type="match status" value="2"/>
</dbReference>
<feature type="chain" id="PRO_5044746340" evidence="6">
    <location>
        <begin position="24"/>
        <end position="222"/>
    </location>
</feature>
<dbReference type="PRINTS" id="PR00969">
    <property type="entry name" value="CHAPERONPILI"/>
</dbReference>
<dbReference type="InterPro" id="IPR001829">
    <property type="entry name" value="Pili_assmbl_chaperone_bac"/>
</dbReference>
<evidence type="ECO:0000313" key="9">
    <source>
        <dbReference type="Proteomes" id="UP000245996"/>
    </source>
</evidence>
<dbReference type="InterPro" id="IPR036316">
    <property type="entry name" value="Pili_assmbl_chap_C_dom_sf"/>
</dbReference>
<evidence type="ECO:0000256" key="5">
    <source>
        <dbReference type="ARBA" id="ARBA00023186"/>
    </source>
</evidence>
<dbReference type="InterPro" id="IPR008962">
    <property type="entry name" value="PapD-like_sf"/>
</dbReference>
<sequence>MKVIFYIKITLVTFLLISGVSQAAVVMNASRIVMEGIGEKTVTFDNTSENPYIVQIESDNNQKPDFVAMPPIFKIKEKGGQTVKIKLSSSSLPQDKESVFYMNFTQIPGVRKNQDDSNRLNIVIRSRLKIIYRPKSVNAFSEKEESKVSYIVQSGKLIVSNNSPNVLSIREISNGKHVLAKTITLLPGGNYSTLIKDRLSGPLRAVIINDYGMPLNIMIADK</sequence>
<organism evidence="8 9">
    <name type="scientific">Enterobacter agglomerans</name>
    <name type="common">Erwinia herbicola</name>
    <name type="synonym">Pantoea agglomerans</name>
    <dbReference type="NCBI Taxonomy" id="549"/>
    <lineage>
        <taxon>Bacteria</taxon>
        <taxon>Pseudomonadati</taxon>
        <taxon>Pseudomonadota</taxon>
        <taxon>Gammaproteobacteria</taxon>
        <taxon>Enterobacterales</taxon>
        <taxon>Erwiniaceae</taxon>
        <taxon>Pantoea</taxon>
        <taxon>Pantoea agglomerans group</taxon>
    </lineage>
</organism>
<dbReference type="InterPro" id="IPR016147">
    <property type="entry name" value="Pili_assmbl_chaperone_N"/>
</dbReference>